<sequence>MAQWSPRTPLICFNRAVSDPLTAALSPYARFGVRLGLEPIQALLTALGSPQLQVPLIHVAGTNGKGSVCAYLDSVLRAAGYRTGRYTSPHLVSWCERICIDGEPIAPEVFLTLIQQIEAVLPQVAYPPSQFEVVTAAAWLYFAQQQVEVAVIEVGLGGRLDATNVCQPPLVSVITSIGWDHWQRLGNTLGAIAGEKAGILKQGVPAVIGPVPPEAKAVIVERLAALACPGIWPEPAQWCAERAGWATWGGIEYPLPLAGEMQLTNSAIAIATLQQLQSQGWQISREAIQQGMAQTRWPGRLQWLQWQGRKLLIDGAHNAPAAAYLRQYVDQLGWTAVTWVVGMLANKDHEGILKYLLRGGDRLWLVPVPDHPSADLEDLKALAYTCCPALGECRRFNDVTEALDRAGDRCVVCGSLYLIARVLAAIASN</sequence>
<evidence type="ECO:0000256" key="11">
    <source>
        <dbReference type="PIRNR" id="PIRNR001563"/>
    </source>
</evidence>
<keyword evidence="5" id="KW-0479">Metal-binding</keyword>
<feature type="domain" description="Mur ligase C-terminal" evidence="12">
    <location>
        <begin position="299"/>
        <end position="415"/>
    </location>
</feature>
<comment type="catalytic activity">
    <reaction evidence="10">
        <text>(6S)-5,6,7,8-tetrahydrofolyl-(gamma-L-Glu)(n) + L-glutamate + ATP = (6S)-5,6,7,8-tetrahydrofolyl-(gamma-L-Glu)(n+1) + ADP + phosphate + H(+)</text>
        <dbReference type="Rhea" id="RHEA:10580"/>
        <dbReference type="Rhea" id="RHEA-COMP:14738"/>
        <dbReference type="Rhea" id="RHEA-COMP:14740"/>
        <dbReference type="ChEBI" id="CHEBI:15378"/>
        <dbReference type="ChEBI" id="CHEBI:29985"/>
        <dbReference type="ChEBI" id="CHEBI:30616"/>
        <dbReference type="ChEBI" id="CHEBI:43474"/>
        <dbReference type="ChEBI" id="CHEBI:141005"/>
        <dbReference type="ChEBI" id="CHEBI:456216"/>
        <dbReference type="EC" id="6.3.2.17"/>
    </reaction>
</comment>
<dbReference type="PANTHER" id="PTHR11136">
    <property type="entry name" value="FOLYLPOLYGLUTAMATE SYNTHASE-RELATED"/>
    <property type="match status" value="1"/>
</dbReference>
<evidence type="ECO:0000256" key="8">
    <source>
        <dbReference type="ARBA" id="ARBA00022842"/>
    </source>
</evidence>
<evidence type="ECO:0000259" key="12">
    <source>
        <dbReference type="Pfam" id="PF02875"/>
    </source>
</evidence>
<evidence type="ECO:0000256" key="2">
    <source>
        <dbReference type="ARBA" id="ARBA00008276"/>
    </source>
</evidence>
<dbReference type="GO" id="GO:0008841">
    <property type="term" value="F:dihydrofolate synthase activity"/>
    <property type="evidence" value="ECO:0007669"/>
    <property type="project" value="TreeGrafter"/>
</dbReference>
<keyword evidence="7 11" id="KW-0067">ATP-binding</keyword>
<accession>A0A7D6ES02</accession>
<comment type="similarity">
    <text evidence="2 11">Belongs to the folylpolyglutamate synthase family.</text>
</comment>
<name>A0A7D6ES02_9CYAN</name>
<dbReference type="FunFam" id="3.40.1190.10:FF:000011">
    <property type="entry name" value="Folylpolyglutamate synthase/dihydrofolate synthase"/>
    <property type="match status" value="1"/>
</dbReference>
<dbReference type="Proteomes" id="UP000261812">
    <property type="component" value="Chromosome"/>
</dbReference>
<dbReference type="InterPro" id="IPR036615">
    <property type="entry name" value="Mur_ligase_C_dom_sf"/>
</dbReference>
<keyword evidence="14" id="KW-1185">Reference proteome</keyword>
<dbReference type="Gene3D" id="3.90.190.20">
    <property type="entry name" value="Mur ligase, C-terminal domain"/>
    <property type="match status" value="1"/>
</dbReference>
<dbReference type="Pfam" id="PF02875">
    <property type="entry name" value="Mur_ligase_C"/>
    <property type="match status" value="1"/>
</dbReference>
<dbReference type="AlphaFoldDB" id="A0A7D6ES02"/>
<evidence type="ECO:0000256" key="4">
    <source>
        <dbReference type="ARBA" id="ARBA00022598"/>
    </source>
</evidence>
<evidence type="ECO:0000256" key="7">
    <source>
        <dbReference type="ARBA" id="ARBA00022840"/>
    </source>
</evidence>
<dbReference type="NCBIfam" id="TIGR01499">
    <property type="entry name" value="folC"/>
    <property type="match status" value="1"/>
</dbReference>
<comment type="cofactor">
    <cofactor evidence="1">
        <name>Mg(2+)</name>
        <dbReference type="ChEBI" id="CHEBI:18420"/>
    </cofactor>
</comment>
<dbReference type="InterPro" id="IPR001645">
    <property type="entry name" value="Folylpolyglutamate_synth"/>
</dbReference>
<dbReference type="InterPro" id="IPR004101">
    <property type="entry name" value="Mur_ligase_C"/>
</dbReference>
<dbReference type="PANTHER" id="PTHR11136:SF0">
    <property type="entry name" value="DIHYDROFOLATE SYNTHETASE-RELATED"/>
    <property type="match status" value="1"/>
</dbReference>
<dbReference type="InterPro" id="IPR018109">
    <property type="entry name" value="Folylpolyglutamate_synth_CS"/>
</dbReference>
<keyword evidence="4 11" id="KW-0436">Ligase</keyword>
<dbReference type="GO" id="GO:0005524">
    <property type="term" value="F:ATP binding"/>
    <property type="evidence" value="ECO:0007669"/>
    <property type="project" value="UniProtKB-KW"/>
</dbReference>
<gene>
    <name evidence="13" type="ORF">D3A95_00155</name>
</gene>
<dbReference type="PROSITE" id="PS01011">
    <property type="entry name" value="FOLYLPOLYGLU_SYNT_1"/>
    <property type="match status" value="1"/>
</dbReference>
<evidence type="ECO:0000256" key="5">
    <source>
        <dbReference type="ARBA" id="ARBA00022723"/>
    </source>
</evidence>
<evidence type="ECO:0000313" key="14">
    <source>
        <dbReference type="Proteomes" id="UP000261812"/>
    </source>
</evidence>
<reference evidence="14" key="1">
    <citation type="submission" date="2018-09" db="EMBL/GenBank/DDBJ databases">
        <title>Complete genome sequence of thermophilic cyanobacteria strain Thermosynechococcus elongatus PKUAC-SCTE542.</title>
        <authorList>
            <person name="Liang Y."/>
            <person name="Tang J."/>
            <person name="Daroch M."/>
        </authorList>
    </citation>
    <scope>NUCLEOTIDE SEQUENCE [LARGE SCALE GENOMIC DNA]</scope>
    <source>
        <strain evidence="14">E542</strain>
    </source>
</reference>
<dbReference type="GO" id="GO:0004326">
    <property type="term" value="F:tetrahydrofolylpolyglutamate synthase activity"/>
    <property type="evidence" value="ECO:0007669"/>
    <property type="project" value="UniProtKB-EC"/>
</dbReference>
<evidence type="ECO:0000313" key="13">
    <source>
        <dbReference type="EMBL" id="QLL29607.1"/>
    </source>
</evidence>
<evidence type="ECO:0000256" key="3">
    <source>
        <dbReference type="ARBA" id="ARBA00013025"/>
    </source>
</evidence>
<proteinExistence type="inferred from homology"/>
<evidence type="ECO:0000256" key="1">
    <source>
        <dbReference type="ARBA" id="ARBA00001946"/>
    </source>
</evidence>
<dbReference type="InterPro" id="IPR036565">
    <property type="entry name" value="Mur-like_cat_sf"/>
</dbReference>
<keyword evidence="8" id="KW-0460">Magnesium</keyword>
<keyword evidence="6 11" id="KW-0547">Nucleotide-binding</keyword>
<organism evidence="13 14">
    <name type="scientific">Thermosynechococcus sichuanensis E542</name>
    <dbReference type="NCBI Taxonomy" id="2016101"/>
    <lineage>
        <taxon>Bacteria</taxon>
        <taxon>Bacillati</taxon>
        <taxon>Cyanobacteriota</taxon>
        <taxon>Cyanophyceae</taxon>
        <taxon>Acaryochloridales</taxon>
        <taxon>Thermosynechococcaceae</taxon>
        <taxon>Thermosynechococcus</taxon>
        <taxon>Thermosynechococcus sichuanensis</taxon>
    </lineage>
</organism>
<protein>
    <recommendedName>
        <fullName evidence="3">tetrahydrofolate synthase</fullName>
        <ecNumber evidence="3">6.3.2.17</ecNumber>
    </recommendedName>
    <alternativeName>
        <fullName evidence="9">Tetrahydrofolylpolyglutamate synthase</fullName>
    </alternativeName>
</protein>
<dbReference type="Gene3D" id="3.40.1190.10">
    <property type="entry name" value="Mur-like, catalytic domain"/>
    <property type="match status" value="1"/>
</dbReference>
<dbReference type="GO" id="GO:0046872">
    <property type="term" value="F:metal ion binding"/>
    <property type="evidence" value="ECO:0007669"/>
    <property type="project" value="UniProtKB-KW"/>
</dbReference>
<dbReference type="PIRSF" id="PIRSF001563">
    <property type="entry name" value="Folylpolyglu_synth"/>
    <property type="match status" value="1"/>
</dbReference>
<dbReference type="KEGG" id="tsq:D3A95_00155"/>
<dbReference type="GO" id="GO:0005737">
    <property type="term" value="C:cytoplasm"/>
    <property type="evidence" value="ECO:0007669"/>
    <property type="project" value="TreeGrafter"/>
</dbReference>
<evidence type="ECO:0000256" key="9">
    <source>
        <dbReference type="ARBA" id="ARBA00030592"/>
    </source>
</evidence>
<dbReference type="SUPFAM" id="SSF53244">
    <property type="entry name" value="MurD-like peptide ligases, peptide-binding domain"/>
    <property type="match status" value="1"/>
</dbReference>
<evidence type="ECO:0000256" key="6">
    <source>
        <dbReference type="ARBA" id="ARBA00022741"/>
    </source>
</evidence>
<dbReference type="EMBL" id="CP032152">
    <property type="protein sequence ID" value="QLL29607.1"/>
    <property type="molecule type" value="Genomic_DNA"/>
</dbReference>
<dbReference type="SUPFAM" id="SSF53623">
    <property type="entry name" value="MurD-like peptide ligases, catalytic domain"/>
    <property type="match status" value="1"/>
</dbReference>
<evidence type="ECO:0000256" key="10">
    <source>
        <dbReference type="ARBA" id="ARBA00047493"/>
    </source>
</evidence>
<dbReference type="EC" id="6.3.2.17" evidence="3"/>